<comment type="domain">
    <text evidence="6">Contains a C-terminal catalytic domain, and an N-terminal region which modulates catalytic activity.</text>
</comment>
<dbReference type="CDD" id="cd17541">
    <property type="entry name" value="REC_CheB-like"/>
    <property type="match status" value="1"/>
</dbReference>
<feature type="modified residue" description="4-aspartylphosphate" evidence="6 8">
    <location>
        <position position="69"/>
    </location>
</feature>
<dbReference type="InterPro" id="IPR000673">
    <property type="entry name" value="Sig_transdc_resp-reg_Me-estase"/>
</dbReference>
<dbReference type="Proteomes" id="UP000294886">
    <property type="component" value="Unassembled WGS sequence"/>
</dbReference>
<protein>
    <recommendedName>
        <fullName evidence="6">Protein-glutamate methylesterase/protein-glutamine glutaminase</fullName>
        <ecNumber evidence="6">3.1.1.61</ecNumber>
        <ecNumber evidence="6">3.5.1.44</ecNumber>
    </recommendedName>
</protein>
<dbReference type="SUPFAM" id="SSF52172">
    <property type="entry name" value="CheY-like"/>
    <property type="match status" value="1"/>
</dbReference>
<dbReference type="Gene3D" id="3.40.50.2300">
    <property type="match status" value="1"/>
</dbReference>
<comment type="PTM">
    <text evidence="6">Phosphorylated by CheA. Phosphorylation of the N-terminal regulatory domain activates the methylesterase activity.</text>
</comment>
<sequence length="379" mass="41831">MTQGFDRREVLIMKKKIRVLVVDDSAFMRRCLKDILENEEDMEVIDTARDGNEAVKKAVELRPDVITLDINMPVMDGLTALQYIMSLAPCPVVIISSLSTEGALTTFEALELGAVDFVAKPGGTVSLGIKQLADEIVSKVRIAALSNKELLSSSRNFKKLLKRRNQEVTRKVYENKISKKEIVVVIGVSTGGPKTLMEILPYLPSDFPAAVLVVQHMPPGFTQSFAQRLDQSCNLKVKEAEDKAFIEPGTVIIAKGGWHLVVERDSRSSKLITRLTQKPEETLYKPSINVTMKSVLENVDGRNIIGIFLTGMGDDGADMMVEIRKRGGLTIAESQETAIVYGMPRAAVERGGAEIVAPAYKISDILLKKVNEYARTSEY</sequence>
<dbReference type="InterPro" id="IPR011006">
    <property type="entry name" value="CheY-like_superfamily"/>
</dbReference>
<dbReference type="HAMAP" id="MF_00099">
    <property type="entry name" value="CheB_chemtxs"/>
    <property type="match status" value="1"/>
</dbReference>
<dbReference type="PIRSF" id="PIRSF000876">
    <property type="entry name" value="RR_chemtxs_CheB"/>
    <property type="match status" value="1"/>
</dbReference>
<evidence type="ECO:0000256" key="5">
    <source>
        <dbReference type="ARBA" id="ARBA00048267"/>
    </source>
</evidence>
<dbReference type="GO" id="GO:0006935">
    <property type="term" value="P:chemotaxis"/>
    <property type="evidence" value="ECO:0007669"/>
    <property type="project" value="UniProtKB-UniRule"/>
</dbReference>
<keyword evidence="2 6" id="KW-0145">Chemotaxis</keyword>
<dbReference type="NCBIfam" id="NF009206">
    <property type="entry name" value="PRK12555.1"/>
    <property type="match status" value="1"/>
</dbReference>
<dbReference type="CDD" id="cd16432">
    <property type="entry name" value="CheB_Rec"/>
    <property type="match status" value="1"/>
</dbReference>
<gene>
    <name evidence="6" type="primary">cheB</name>
    <name evidence="11" type="ORF">EV203_12534</name>
</gene>
<dbReference type="PANTHER" id="PTHR42872:SF6">
    <property type="entry name" value="PROTEIN-GLUTAMATE METHYLESTERASE_PROTEIN-GLUTAMINE GLUTAMINASE"/>
    <property type="match status" value="1"/>
</dbReference>
<dbReference type="GO" id="GO:0005737">
    <property type="term" value="C:cytoplasm"/>
    <property type="evidence" value="ECO:0007669"/>
    <property type="project" value="UniProtKB-SubCell"/>
</dbReference>
<evidence type="ECO:0000259" key="9">
    <source>
        <dbReference type="PROSITE" id="PS50110"/>
    </source>
</evidence>
<feature type="domain" description="Response regulatory" evidence="9">
    <location>
        <begin position="18"/>
        <end position="135"/>
    </location>
</feature>
<dbReference type="SMART" id="SM00448">
    <property type="entry name" value="REC"/>
    <property type="match status" value="1"/>
</dbReference>
<feature type="active site" evidence="6 7">
    <location>
        <position position="216"/>
    </location>
</feature>
<reference evidence="11 12" key="1">
    <citation type="submission" date="2019-03" db="EMBL/GenBank/DDBJ databases">
        <title>Genomic Encyclopedia of Type Strains, Phase IV (KMG-IV): sequencing the most valuable type-strain genomes for metagenomic binning, comparative biology and taxonomic classification.</title>
        <authorList>
            <person name="Goeker M."/>
        </authorList>
    </citation>
    <scope>NUCLEOTIDE SEQUENCE [LARGE SCALE GENOMIC DNA]</scope>
    <source>
        <strain evidence="11 12">DSM 13054</strain>
    </source>
</reference>
<evidence type="ECO:0000256" key="2">
    <source>
        <dbReference type="ARBA" id="ARBA00022500"/>
    </source>
</evidence>
<comment type="catalytic activity">
    <reaction evidence="5 6">
        <text>[protein]-L-glutamate 5-O-methyl ester + H2O = L-glutamyl-[protein] + methanol + H(+)</text>
        <dbReference type="Rhea" id="RHEA:23236"/>
        <dbReference type="Rhea" id="RHEA-COMP:10208"/>
        <dbReference type="Rhea" id="RHEA-COMP:10311"/>
        <dbReference type="ChEBI" id="CHEBI:15377"/>
        <dbReference type="ChEBI" id="CHEBI:15378"/>
        <dbReference type="ChEBI" id="CHEBI:17790"/>
        <dbReference type="ChEBI" id="CHEBI:29973"/>
        <dbReference type="ChEBI" id="CHEBI:82795"/>
        <dbReference type="EC" id="3.1.1.61"/>
    </reaction>
</comment>
<evidence type="ECO:0000256" key="7">
    <source>
        <dbReference type="PROSITE-ProRule" id="PRU00050"/>
    </source>
</evidence>
<evidence type="ECO:0000313" key="11">
    <source>
        <dbReference type="EMBL" id="TCO59015.1"/>
    </source>
</evidence>
<dbReference type="SUPFAM" id="SSF52738">
    <property type="entry name" value="Methylesterase CheB, C-terminal domain"/>
    <property type="match status" value="1"/>
</dbReference>
<evidence type="ECO:0000256" key="1">
    <source>
        <dbReference type="ARBA" id="ARBA00022490"/>
    </source>
</evidence>
<dbReference type="PROSITE" id="PS50110">
    <property type="entry name" value="RESPONSE_REGULATORY"/>
    <property type="match status" value="1"/>
</dbReference>
<dbReference type="Pfam" id="PF01339">
    <property type="entry name" value="CheB_methylest"/>
    <property type="match status" value="1"/>
</dbReference>
<proteinExistence type="inferred from homology"/>
<accession>A0A4R2JY04</accession>
<keyword evidence="1 6" id="KW-0963">Cytoplasm</keyword>
<dbReference type="GO" id="GO:0000156">
    <property type="term" value="F:phosphorelay response regulator activity"/>
    <property type="evidence" value="ECO:0007669"/>
    <property type="project" value="InterPro"/>
</dbReference>
<comment type="similarity">
    <text evidence="6">Belongs to the CheB family.</text>
</comment>
<evidence type="ECO:0000256" key="4">
    <source>
        <dbReference type="ARBA" id="ARBA00024867"/>
    </source>
</evidence>
<dbReference type="AlphaFoldDB" id="A0A4R2JY04"/>
<dbReference type="NCBIfam" id="NF001965">
    <property type="entry name" value="PRK00742.1"/>
    <property type="match status" value="1"/>
</dbReference>
<name>A0A4R2JY04_9THEO</name>
<evidence type="ECO:0000256" key="3">
    <source>
        <dbReference type="ARBA" id="ARBA00022801"/>
    </source>
</evidence>
<dbReference type="Gene3D" id="3.40.50.180">
    <property type="entry name" value="Methylesterase CheB, C-terminal domain"/>
    <property type="match status" value="1"/>
</dbReference>
<dbReference type="PROSITE" id="PS50122">
    <property type="entry name" value="CHEB"/>
    <property type="match status" value="1"/>
</dbReference>
<dbReference type="EC" id="3.5.1.44" evidence="6"/>
<comment type="function">
    <text evidence="6">Involved in chemotaxis. Part of a chemotaxis signal transduction system that modulates chemotaxis in response to various stimuli. Catalyzes the demethylation of specific methylglutamate residues introduced into the chemoreceptors (methyl-accepting chemotaxis proteins or MCP) by CheR. Also mediates the irreversible deamidation of specific glutamine residues to glutamic acid.</text>
</comment>
<evidence type="ECO:0000259" key="10">
    <source>
        <dbReference type="PROSITE" id="PS50122"/>
    </source>
</evidence>
<comment type="caution">
    <text evidence="11">The sequence shown here is derived from an EMBL/GenBank/DDBJ whole genome shotgun (WGS) entry which is preliminary data.</text>
</comment>
<dbReference type="InterPro" id="IPR035909">
    <property type="entry name" value="CheB_C"/>
</dbReference>
<comment type="catalytic activity">
    <reaction evidence="6">
        <text>L-glutaminyl-[protein] + H2O = L-glutamyl-[protein] + NH4(+)</text>
        <dbReference type="Rhea" id="RHEA:16441"/>
        <dbReference type="Rhea" id="RHEA-COMP:10207"/>
        <dbReference type="Rhea" id="RHEA-COMP:10208"/>
        <dbReference type="ChEBI" id="CHEBI:15377"/>
        <dbReference type="ChEBI" id="CHEBI:28938"/>
        <dbReference type="ChEBI" id="CHEBI:29973"/>
        <dbReference type="ChEBI" id="CHEBI:30011"/>
        <dbReference type="EC" id="3.5.1.44"/>
    </reaction>
</comment>
<dbReference type="EMBL" id="SLWU01000025">
    <property type="protein sequence ID" value="TCO59015.1"/>
    <property type="molecule type" value="Genomic_DNA"/>
</dbReference>
<dbReference type="GO" id="GO:0050568">
    <property type="term" value="F:protein-glutamine glutaminase activity"/>
    <property type="evidence" value="ECO:0007669"/>
    <property type="project" value="UniProtKB-UniRule"/>
</dbReference>
<feature type="active site" evidence="6 7">
    <location>
        <position position="315"/>
    </location>
</feature>
<keyword evidence="6 8" id="KW-0597">Phosphoprotein</keyword>
<organism evidence="11 12">
    <name type="scientific">Caldanaerobacter subterraneus</name>
    <dbReference type="NCBI Taxonomy" id="911092"/>
    <lineage>
        <taxon>Bacteria</taxon>
        <taxon>Bacillati</taxon>
        <taxon>Bacillota</taxon>
        <taxon>Clostridia</taxon>
        <taxon>Thermoanaerobacterales</taxon>
        <taxon>Thermoanaerobacteraceae</taxon>
        <taxon>Caldanaerobacter</taxon>
    </lineage>
</organism>
<dbReference type="InterPro" id="IPR008248">
    <property type="entry name" value="CheB-like"/>
</dbReference>
<evidence type="ECO:0000256" key="6">
    <source>
        <dbReference type="HAMAP-Rule" id="MF_00099"/>
    </source>
</evidence>
<evidence type="ECO:0000313" key="12">
    <source>
        <dbReference type="Proteomes" id="UP000294886"/>
    </source>
</evidence>
<comment type="subcellular location">
    <subcellularLocation>
        <location evidence="6">Cytoplasm</location>
    </subcellularLocation>
</comment>
<dbReference type="PANTHER" id="PTHR42872">
    <property type="entry name" value="PROTEIN-GLUTAMATE METHYLESTERASE/PROTEIN-GLUTAMINE GLUTAMINASE"/>
    <property type="match status" value="1"/>
</dbReference>
<dbReference type="EC" id="3.1.1.61" evidence="6"/>
<feature type="active site" evidence="6 7">
    <location>
        <position position="189"/>
    </location>
</feature>
<comment type="function">
    <text evidence="4">May play the central regulatory role in sporulation. It may be an element of the effector pathway responsible for the activation of sporulation genes in response to nutritional stress. Spo0A may act in concert with spo0H (a sigma factor) to control the expression of some genes that are critical to the sporulation process.</text>
</comment>
<evidence type="ECO:0000256" key="8">
    <source>
        <dbReference type="PROSITE-ProRule" id="PRU00169"/>
    </source>
</evidence>
<dbReference type="Pfam" id="PF00072">
    <property type="entry name" value="Response_reg"/>
    <property type="match status" value="1"/>
</dbReference>
<feature type="domain" description="CheB-type methylesterase" evidence="10">
    <location>
        <begin position="177"/>
        <end position="373"/>
    </location>
</feature>
<keyword evidence="3 6" id="KW-0378">Hydrolase</keyword>
<dbReference type="GO" id="GO:0008984">
    <property type="term" value="F:protein-glutamate methylesterase activity"/>
    <property type="evidence" value="ECO:0007669"/>
    <property type="project" value="UniProtKB-UniRule"/>
</dbReference>
<dbReference type="InterPro" id="IPR001789">
    <property type="entry name" value="Sig_transdc_resp-reg_receiver"/>
</dbReference>